<evidence type="ECO:0000313" key="3">
    <source>
        <dbReference type="Proteomes" id="UP001150924"/>
    </source>
</evidence>
<feature type="region of interest" description="Disordered" evidence="1">
    <location>
        <begin position="316"/>
        <end position="339"/>
    </location>
</feature>
<dbReference type="InterPro" id="IPR042099">
    <property type="entry name" value="ANL_N_sf"/>
</dbReference>
<comment type="caution">
    <text evidence="2">The sequence shown here is derived from an EMBL/GenBank/DDBJ whole genome shotgun (WGS) entry which is preliminary data.</text>
</comment>
<accession>A0A9X3IUS3</accession>
<dbReference type="Gene3D" id="3.40.50.12780">
    <property type="entry name" value="N-terminal domain of ligase-like"/>
    <property type="match status" value="1"/>
</dbReference>
<keyword evidence="3" id="KW-1185">Reference proteome</keyword>
<protein>
    <submittedName>
        <fullName evidence="2">Uncharacterized protein</fullName>
    </submittedName>
</protein>
<name>A0A9X3IUS3_9BACT</name>
<reference evidence="2" key="1">
    <citation type="submission" date="2022-11" db="EMBL/GenBank/DDBJ databases">
        <title>Minimal conservation of predation-associated metabolite biosynthetic gene clusters underscores biosynthetic potential of Myxococcota including descriptions for ten novel species: Archangium lansinium sp. nov., Myxococcus landrumus sp. nov., Nannocystis bai.</title>
        <authorList>
            <person name="Ahearne A."/>
            <person name="Stevens C."/>
            <person name="Phillips K."/>
        </authorList>
    </citation>
    <scope>NUCLEOTIDE SEQUENCE</scope>
    <source>
        <strain evidence="2">Na p29</strain>
    </source>
</reference>
<gene>
    <name evidence="2" type="ORF">OV079_01000</name>
</gene>
<dbReference type="EMBL" id="JAPNKE010000002">
    <property type="protein sequence ID" value="MCY1004165.1"/>
    <property type="molecule type" value="Genomic_DNA"/>
</dbReference>
<dbReference type="SUPFAM" id="SSF56801">
    <property type="entry name" value="Acetyl-CoA synthetase-like"/>
    <property type="match status" value="1"/>
</dbReference>
<dbReference type="AlphaFoldDB" id="A0A9X3IUS3"/>
<proteinExistence type="predicted"/>
<dbReference type="RefSeq" id="WP_267765699.1">
    <property type="nucleotide sequence ID" value="NZ_JAPNKE010000002.1"/>
</dbReference>
<evidence type="ECO:0000313" key="2">
    <source>
        <dbReference type="EMBL" id="MCY1004165.1"/>
    </source>
</evidence>
<organism evidence="2 3">
    <name type="scientific">Nannocystis pusilla</name>
    <dbReference type="NCBI Taxonomy" id="889268"/>
    <lineage>
        <taxon>Bacteria</taxon>
        <taxon>Pseudomonadati</taxon>
        <taxon>Myxococcota</taxon>
        <taxon>Polyangia</taxon>
        <taxon>Nannocystales</taxon>
        <taxon>Nannocystaceae</taxon>
        <taxon>Nannocystis</taxon>
    </lineage>
</organism>
<dbReference type="Proteomes" id="UP001150924">
    <property type="component" value="Unassembled WGS sequence"/>
</dbReference>
<dbReference type="InterPro" id="IPR053158">
    <property type="entry name" value="CapK_Type1_Caps_Biosynth"/>
</dbReference>
<evidence type="ECO:0000256" key="1">
    <source>
        <dbReference type="SAM" id="MobiDB-lite"/>
    </source>
</evidence>
<dbReference type="PANTHER" id="PTHR36932:SF1">
    <property type="entry name" value="CAPSULAR POLYSACCHARIDE BIOSYNTHESIS PROTEIN"/>
    <property type="match status" value="1"/>
</dbReference>
<sequence>MLLRTFAEHGDVGRTAASAGQQLDADIDEALVRAWLLAFAELGLLEAPDRTREQLRERQRQTRRRHYEDRWNDKLRALLPRLRELPYYAKTLPAEPPGDDSPIDLASLPVLDKAAVRSHFDEFLPASMPAGGIRWLSTSGTTGERQQVVRSLADWDASQPHTWALNRVVEAARGERFCRLTTPFCDGSECHLRGASRAERTRGPRLSLDSGLDIAALSPARLEQMAAELREHEPAYVLADPSYLAMFADQALRRRLPLPRLRFVITAYELCSALHRQVIERTFECPVYDAYGATEYGALAVQCEAGRYHVNPGASSSSCATTGPATTPASCSSPPSTSD</sequence>
<dbReference type="PANTHER" id="PTHR36932">
    <property type="entry name" value="CAPSULAR POLYSACCHARIDE BIOSYNTHESIS PROTEIN"/>
    <property type="match status" value="1"/>
</dbReference>